<keyword evidence="1" id="KW-0732">Signal</keyword>
<evidence type="ECO:0000313" key="3">
    <source>
        <dbReference type="Proteomes" id="UP000026913"/>
    </source>
</evidence>
<sequence>MFNNVLLKAARVTLMVGVAAGSPLLQASPGTDAATLMEYWYRLTARDCGSGRLASDCSGLILRGTDSKKVFRPWNAGPNSHNAEAGGNGVVSNGGVSASYLRKDAEYDGLGLLKFNGFALIPNDFINENDQFKVTVLCAFPIDAWTYNRNNNGCGDYFQDGDINNTVGVQEDYCQKLKISSASGWMAYFDRQTKDPDPIKAHRFQCGFDTTADYFGTFNKADAFNAFIEGRKLIAHDPEEKIRAQTTQTELRLRVWPDDNFWKRDWNLSRTHFDSPDPDDTNPATVANQVFKALPIAAFTYIGGIDFVETNGKSFAGRALAQDDQRRWNEEIPSGKGGWKPVIKVQMPRTIVEDAKFAYYPGDQVVAPPVDNRSCDKYIEKAVWIDDYKEPVLGTISSLTVTPTECGRKAGVGKTNVVFAELANLAANNSSKEWNFDHIGSTMRRQLACHLDSPDIAANKATWSLEPRRPYVAHEVIMELQGDNKCNPH</sequence>
<proteinExistence type="predicted"/>
<dbReference type="Pfam" id="PF10783">
    <property type="entry name" value="DUF2599"/>
    <property type="match status" value="1"/>
</dbReference>
<gene>
    <name evidence="2" type="ORF">OU5_2607</name>
</gene>
<evidence type="ECO:0000313" key="2">
    <source>
        <dbReference type="EMBL" id="AHZ69686.1"/>
    </source>
</evidence>
<dbReference type="AlphaFoldDB" id="A0A024EAQ1"/>
<evidence type="ECO:0000256" key="1">
    <source>
        <dbReference type="SAM" id="SignalP"/>
    </source>
</evidence>
<protein>
    <recommendedName>
        <fullName evidence="4">DUF2599 domain-containing protein</fullName>
    </recommendedName>
</protein>
<dbReference type="RefSeq" id="WP_238547528.1">
    <property type="nucleotide sequence ID" value="NZ_CP005960.1"/>
</dbReference>
<accession>A0A024EAQ1</accession>
<feature type="signal peptide" evidence="1">
    <location>
        <begin position="1"/>
        <end position="27"/>
    </location>
</feature>
<feature type="chain" id="PRO_5001528277" description="DUF2599 domain-containing protein" evidence="1">
    <location>
        <begin position="28"/>
        <end position="489"/>
    </location>
</feature>
<dbReference type="Proteomes" id="UP000026913">
    <property type="component" value="Chromosome"/>
</dbReference>
<dbReference type="EMBL" id="CP005960">
    <property type="protein sequence ID" value="AHZ69686.1"/>
    <property type="molecule type" value="Genomic_DNA"/>
</dbReference>
<dbReference type="InterPro" id="IPR019719">
    <property type="entry name" value="DUF2599"/>
</dbReference>
<organism evidence="2 3">
    <name type="scientific">Pseudomonas mandelii JR-1</name>
    <dbReference type="NCBI Taxonomy" id="1147786"/>
    <lineage>
        <taxon>Bacteria</taxon>
        <taxon>Pseudomonadati</taxon>
        <taxon>Pseudomonadota</taxon>
        <taxon>Gammaproteobacteria</taxon>
        <taxon>Pseudomonadales</taxon>
        <taxon>Pseudomonadaceae</taxon>
        <taxon>Pseudomonas</taxon>
    </lineage>
</organism>
<reference evidence="2 3" key="1">
    <citation type="journal article" date="2012" name="J. Bacteriol.">
        <title>Genome sequence of cold-adapted Pseudomonas mandelii strain JR-1.</title>
        <authorList>
            <person name="Jang S.H."/>
            <person name="Kim J."/>
            <person name="Kim J."/>
            <person name="Hong S."/>
            <person name="Lee C."/>
        </authorList>
    </citation>
    <scope>NUCLEOTIDE SEQUENCE [LARGE SCALE GENOMIC DNA]</scope>
    <source>
        <strain evidence="2 3">JR-1</strain>
    </source>
</reference>
<dbReference type="HOGENOM" id="CLU_041659_0_0_6"/>
<dbReference type="KEGG" id="pman:OU5_2607"/>
<name>A0A024EAQ1_9PSED</name>
<evidence type="ECO:0008006" key="4">
    <source>
        <dbReference type="Google" id="ProtNLM"/>
    </source>
</evidence>